<feature type="compositionally biased region" description="Low complexity" evidence="1">
    <location>
        <begin position="433"/>
        <end position="445"/>
    </location>
</feature>
<protein>
    <recommendedName>
        <fullName evidence="7">CCHC-type domain-containing protein</fullName>
    </recommendedName>
</protein>
<keyword evidence="6" id="KW-1185">Reference proteome</keyword>
<dbReference type="Gramene" id="evm.model.09.1696">
    <property type="protein sequence ID" value="cds.evm.model.09.1696"/>
    <property type="gene ID" value="evm.TU.09.1696"/>
</dbReference>
<evidence type="ECO:0000313" key="6">
    <source>
        <dbReference type="Proteomes" id="UP000596661"/>
    </source>
</evidence>
<dbReference type="Pfam" id="PF13456">
    <property type="entry name" value="RVT_3"/>
    <property type="match status" value="1"/>
</dbReference>
<dbReference type="InterPro" id="IPR036397">
    <property type="entry name" value="RNaseH_sf"/>
</dbReference>
<dbReference type="Proteomes" id="UP000596661">
    <property type="component" value="Chromosome 9"/>
</dbReference>
<dbReference type="SUPFAM" id="SSF56219">
    <property type="entry name" value="DNase I-like"/>
    <property type="match status" value="1"/>
</dbReference>
<dbReference type="EMBL" id="UZAU01000775">
    <property type="status" value="NOT_ANNOTATED_CDS"/>
    <property type="molecule type" value="Genomic_DNA"/>
</dbReference>
<dbReference type="Gene3D" id="3.60.10.10">
    <property type="entry name" value="Endonuclease/exonuclease/phosphatase"/>
    <property type="match status" value="1"/>
</dbReference>
<sequence length="1623" mass="183966">MDPLINDLHTGLSLTDEERSILTIPEFPHTHIEAAHHTLLAKVLTHQNVYSQIFIDQMGAHWRGRFHVLITEYKEKEGLFHVKFGCEGDKRRVLNKEPWHFQNHLIVLCTPDALQNVSKDDLIFTPFWVQIYRLPFLSKSKMLAEALGNIIGEFIEVFEDSTNEGWGLFLRVRVKISTNKPLLRGQMIRLPKVRDDFWVDFRYERLPEFCFECGCLGHPFEKCIAFMERMDSGNDDDFQYGPWMKGAKLPTNSYDRYRTDFAKGNAWPLLTRLARTSLTSSLPALNNRVQPQPRVLYDGESSSHSRNHPPSHPSTLQGTHVSSNADTVTSHPTLINNDSLTASHISNPKPATLPLPSLPSIVNTTQSSNHTSNNFPQHHSPSVSQINHPSPIIHNSTTSHNQHILNNLSPNHPHHHLPPFTNTQKNKTITNYSPTESSPSPTLSLVNTSTTTDLSHIYMPDLQNGTFATYPPVLNPLSPNTTLASSTISPPITHLPTYCPVTISATKENLPPGVTFKRQNDSLSMRKFLKRCRNAQGSSSSPLSRVDDIETLVSDFEDSSFSNDSSAEQSPHVLFLMETKLGANSITRLRQSLHYPNGLESPRVGLSGGLMLLWSEDVDVNLLNFGPTFFDCYMVFKGCPSFHFTGFYGAPDVANRSTSWTLFKRFEDVAPLQPWLAIGDFNEILSNNDKFGGALRPESQMEAFRTTLDKCSLHEVPYIGDHYTWIKNRRALDTIKERLDWCFINNHWESFFHSSTVEHLDYYHSDHRAIVASFSFGPTADNTARSKSRFRFEKLWLADPESAEIISQNWLDSLSIDPITAVITNLDSCAKKLQSWHINKYGKMKKNIKTMQAQVADLNNAVVRTSSQLTELQSAEQILEDLLEQEEVYWQQRSRVDWLASGDRNTKFFHAKASSRKSNNKIKFLYNDMGQKVDSPSDIAAVVQDYFAEIFSTSHIDSDALTSTLDCIPTMVTDGHNDSLVRPFTSAEVYNALQAMGPDKSPGIDGMSAMFYQKNWSIVGDLVTKAVLSILNDGADSTALNRTIITLIPKVKKPQRVKDFRPISLCNVISKLVTKVLVSRFKLVLPLVISEERAFFLDRLIIDNILVAFELVHAIKNKTAGRNAAQVFFHRQLSMPICECHEKYLGLPSYSGRDKKELFSNIKEKIWKLMNSWNEKIFSAGGREVLLKAVVQSIPTYAMSCFRLPVYFCNQVESMMANFWWGSNANGSKIHWRSWNLLCKSKSDGGMGFRDLLIWHHHLSGNYTVSTGYHLAAAFEDKDQASTSTNASSWWKFFWSMQLPPKVKIFAWKVIHDALPVATSLVKRKVITDATCSVCKQVWESVGHALFGCRYARAVWRYSGMSFDWRLSSAMSKGDYLCHLSTIYSKHEMEQIMCTLWAIWNERNQVVHNHKAKPAQVTASFANTYLTNFKSAQPKYHTPQHRSSKPANRQKNIETSRLHRRSTVVLLFGAFKLNVGALYHCSNNFTWGKWSFELLSVRLWFALSKRLVGNFKSYEMEALAIFHSLNWAIQQQLPLSNVETDALMVATALQAPFNSKSAFNDILVDISCLLSFFPNVTVSHVKRSANQAAHGLAKFALGVDETCFWFEDIPQPIYSVIVDELSV</sequence>
<evidence type="ECO:0000256" key="1">
    <source>
        <dbReference type="SAM" id="MobiDB-lite"/>
    </source>
</evidence>
<evidence type="ECO:0000313" key="5">
    <source>
        <dbReference type="EnsemblPlants" id="cds.evm.model.09.1696"/>
    </source>
</evidence>
<dbReference type="Pfam" id="PF13966">
    <property type="entry name" value="zf-RVT"/>
    <property type="match status" value="1"/>
</dbReference>
<dbReference type="InterPro" id="IPR002156">
    <property type="entry name" value="RNaseH_domain"/>
</dbReference>
<evidence type="ECO:0000259" key="4">
    <source>
        <dbReference type="Pfam" id="PF14392"/>
    </source>
</evidence>
<feature type="compositionally biased region" description="Polar residues" evidence="1">
    <location>
        <begin position="375"/>
        <end position="385"/>
    </location>
</feature>
<dbReference type="InterPro" id="IPR025836">
    <property type="entry name" value="Zn_knuckle_CX2CX4HX4C"/>
</dbReference>
<dbReference type="CDD" id="cd06222">
    <property type="entry name" value="RNase_H_like"/>
    <property type="match status" value="1"/>
</dbReference>
<accession>A0A803QF94</accession>
<dbReference type="InterPro" id="IPR036691">
    <property type="entry name" value="Endo/exonu/phosph_ase_sf"/>
</dbReference>
<evidence type="ECO:0000259" key="2">
    <source>
        <dbReference type="Pfam" id="PF13456"/>
    </source>
</evidence>
<reference evidence="5" key="2">
    <citation type="submission" date="2021-03" db="UniProtKB">
        <authorList>
            <consortium name="EnsemblPlants"/>
        </authorList>
    </citation>
    <scope>IDENTIFICATION</scope>
</reference>
<proteinExistence type="predicted"/>
<feature type="compositionally biased region" description="Low complexity" evidence="1">
    <location>
        <begin position="363"/>
        <end position="374"/>
    </location>
</feature>
<feature type="region of interest" description="Disordered" evidence="1">
    <location>
        <begin position="1434"/>
        <end position="1454"/>
    </location>
</feature>
<feature type="compositionally biased region" description="Polar residues" evidence="1">
    <location>
        <begin position="421"/>
        <end position="432"/>
    </location>
</feature>
<dbReference type="EnsemblPlants" id="evm.model.09.1696">
    <property type="protein sequence ID" value="cds.evm.model.09.1696"/>
    <property type="gene ID" value="evm.TU.09.1696"/>
</dbReference>
<dbReference type="PANTHER" id="PTHR33116">
    <property type="entry name" value="REVERSE TRANSCRIPTASE ZINC-BINDING DOMAIN-CONTAINING PROTEIN-RELATED-RELATED"/>
    <property type="match status" value="1"/>
</dbReference>
<organism evidence="5 6">
    <name type="scientific">Cannabis sativa</name>
    <name type="common">Hemp</name>
    <name type="synonym">Marijuana</name>
    <dbReference type="NCBI Taxonomy" id="3483"/>
    <lineage>
        <taxon>Eukaryota</taxon>
        <taxon>Viridiplantae</taxon>
        <taxon>Streptophyta</taxon>
        <taxon>Embryophyta</taxon>
        <taxon>Tracheophyta</taxon>
        <taxon>Spermatophyta</taxon>
        <taxon>Magnoliopsida</taxon>
        <taxon>eudicotyledons</taxon>
        <taxon>Gunneridae</taxon>
        <taxon>Pentapetalae</taxon>
        <taxon>rosids</taxon>
        <taxon>fabids</taxon>
        <taxon>Rosales</taxon>
        <taxon>Cannabaceae</taxon>
        <taxon>Cannabis</taxon>
    </lineage>
</organism>
<feature type="domain" description="RNase H type-1" evidence="2">
    <location>
        <begin position="1501"/>
        <end position="1596"/>
    </location>
</feature>
<dbReference type="GO" id="GO:0004523">
    <property type="term" value="F:RNA-DNA hybrid ribonuclease activity"/>
    <property type="evidence" value="ECO:0007669"/>
    <property type="project" value="InterPro"/>
</dbReference>
<dbReference type="SUPFAM" id="SSF53098">
    <property type="entry name" value="Ribonuclease H-like"/>
    <property type="match status" value="1"/>
</dbReference>
<name>A0A803QF94_CANSA</name>
<dbReference type="Gene3D" id="3.30.420.10">
    <property type="entry name" value="Ribonuclease H-like superfamily/Ribonuclease H"/>
    <property type="match status" value="1"/>
</dbReference>
<feature type="region of interest" description="Disordered" evidence="1">
    <location>
        <begin position="284"/>
        <end position="385"/>
    </location>
</feature>
<dbReference type="Pfam" id="PF14392">
    <property type="entry name" value="zf-CCHC_4"/>
    <property type="match status" value="1"/>
</dbReference>
<evidence type="ECO:0008006" key="7">
    <source>
        <dbReference type="Google" id="ProtNLM"/>
    </source>
</evidence>
<feature type="domain" description="Zinc knuckle CX2CX4HX4C" evidence="4">
    <location>
        <begin position="179"/>
        <end position="223"/>
    </location>
</feature>
<evidence type="ECO:0000259" key="3">
    <source>
        <dbReference type="Pfam" id="PF13966"/>
    </source>
</evidence>
<reference evidence="5" key="1">
    <citation type="submission" date="2018-11" db="EMBL/GenBank/DDBJ databases">
        <authorList>
            <person name="Grassa J C."/>
        </authorList>
    </citation>
    <scope>NUCLEOTIDE SEQUENCE [LARGE SCALE GENOMIC DNA]</scope>
</reference>
<dbReference type="InterPro" id="IPR012337">
    <property type="entry name" value="RNaseH-like_sf"/>
</dbReference>
<feature type="compositionally biased region" description="Polar residues" evidence="1">
    <location>
        <begin position="315"/>
        <end position="346"/>
    </location>
</feature>
<dbReference type="InterPro" id="IPR026960">
    <property type="entry name" value="RVT-Znf"/>
</dbReference>
<feature type="domain" description="Reverse transcriptase zinc-binding" evidence="3">
    <location>
        <begin position="1283"/>
        <end position="1356"/>
    </location>
</feature>
<dbReference type="InterPro" id="IPR044730">
    <property type="entry name" value="RNase_H-like_dom_plant"/>
</dbReference>
<dbReference type="GO" id="GO:0003676">
    <property type="term" value="F:nucleic acid binding"/>
    <property type="evidence" value="ECO:0007669"/>
    <property type="project" value="InterPro"/>
</dbReference>
<dbReference type="PANTHER" id="PTHR33116:SF86">
    <property type="entry name" value="REVERSE TRANSCRIPTASE DOMAIN-CONTAINING PROTEIN"/>
    <property type="match status" value="1"/>
</dbReference>
<feature type="region of interest" description="Disordered" evidence="1">
    <location>
        <begin position="421"/>
        <end position="445"/>
    </location>
</feature>